<feature type="domain" description="Alpha-type protein kinase" evidence="7">
    <location>
        <begin position="253"/>
        <end position="554"/>
    </location>
</feature>
<dbReference type="PANTHER" id="PTHR45992:SF11">
    <property type="entry name" value="ALPHA-TYPE PROTEIN KINASE DOMAIN-CONTAINING PROTEIN"/>
    <property type="match status" value="1"/>
</dbReference>
<dbReference type="Gene3D" id="3.30.200.20">
    <property type="entry name" value="Phosphorylase Kinase, domain 1"/>
    <property type="match status" value="1"/>
</dbReference>
<dbReference type="KEGG" id="eiv:EIN_486920"/>
<dbReference type="InterPro" id="IPR011009">
    <property type="entry name" value="Kinase-like_dom_sf"/>
</dbReference>
<dbReference type="OMA" id="DENKFQM"/>
<keyword evidence="8" id="KW-0251">Elongation factor</keyword>
<dbReference type="Gene3D" id="3.20.200.10">
    <property type="entry name" value="MHCK/EF2 kinase"/>
    <property type="match status" value="1"/>
</dbReference>
<dbReference type="GO" id="GO:0004674">
    <property type="term" value="F:protein serine/threonine kinase activity"/>
    <property type="evidence" value="ECO:0007669"/>
    <property type="project" value="UniProtKB-KW"/>
</dbReference>
<evidence type="ECO:0000256" key="6">
    <source>
        <dbReference type="ARBA" id="ARBA00022840"/>
    </source>
</evidence>
<name>A0A0A1U873_ENTIV</name>
<keyword evidence="6" id="KW-0067">ATP-binding</keyword>
<dbReference type="SMART" id="SM00811">
    <property type="entry name" value="Alpha_kinase"/>
    <property type="match status" value="1"/>
</dbReference>
<evidence type="ECO:0000256" key="2">
    <source>
        <dbReference type="ARBA" id="ARBA00022527"/>
    </source>
</evidence>
<dbReference type="PANTHER" id="PTHR45992">
    <property type="entry name" value="EUKARYOTIC ELONGATION FACTOR 2 KINASE-RELATED"/>
    <property type="match status" value="1"/>
</dbReference>
<dbReference type="PROSITE" id="PS51158">
    <property type="entry name" value="ALPHA_KINASE"/>
    <property type="match status" value="1"/>
</dbReference>
<dbReference type="Pfam" id="PF02816">
    <property type="entry name" value="Alpha_kinase"/>
    <property type="match status" value="1"/>
</dbReference>
<dbReference type="VEuPathDB" id="AmoebaDB:EIN_486920"/>
<dbReference type="GO" id="GO:0003746">
    <property type="term" value="F:translation elongation factor activity"/>
    <property type="evidence" value="ECO:0007669"/>
    <property type="project" value="UniProtKB-KW"/>
</dbReference>
<evidence type="ECO:0000256" key="3">
    <source>
        <dbReference type="ARBA" id="ARBA00022679"/>
    </source>
</evidence>
<keyword evidence="3" id="KW-0808">Transferase</keyword>
<dbReference type="InterPro" id="IPR051852">
    <property type="entry name" value="Alpha-type_PK"/>
</dbReference>
<keyword evidence="4" id="KW-0547">Nucleotide-binding</keyword>
<dbReference type="RefSeq" id="XP_004256001.1">
    <property type="nucleotide sequence ID" value="XM_004255953.1"/>
</dbReference>
<dbReference type="AlphaFoldDB" id="A0A0A1U873"/>
<evidence type="ECO:0000256" key="1">
    <source>
        <dbReference type="ARBA" id="ARBA00008651"/>
    </source>
</evidence>
<comment type="similarity">
    <text evidence="1">Belongs to the protein kinase superfamily. Alpha-type protein kinase family. ALPK subfamily.</text>
</comment>
<keyword evidence="8" id="KW-0648">Protein biosynthesis</keyword>
<gene>
    <name evidence="8" type="ORF">EIN_486920</name>
</gene>
<dbReference type="InterPro" id="IPR004166">
    <property type="entry name" value="a-kinase_dom"/>
</dbReference>
<dbReference type="OrthoDB" id="301415at2759"/>
<proteinExistence type="inferred from homology"/>
<dbReference type="EMBL" id="KB206670">
    <property type="protein sequence ID" value="ELP89230.1"/>
    <property type="molecule type" value="Genomic_DNA"/>
</dbReference>
<evidence type="ECO:0000259" key="7">
    <source>
        <dbReference type="PROSITE" id="PS51158"/>
    </source>
</evidence>
<keyword evidence="9" id="KW-1185">Reference proteome</keyword>
<evidence type="ECO:0000256" key="4">
    <source>
        <dbReference type="ARBA" id="ARBA00022741"/>
    </source>
</evidence>
<dbReference type="SUPFAM" id="SSF56112">
    <property type="entry name" value="Protein kinase-like (PK-like)"/>
    <property type="match status" value="1"/>
</dbReference>
<keyword evidence="5 8" id="KW-0418">Kinase</keyword>
<accession>A0A0A1U873</accession>
<evidence type="ECO:0000313" key="8">
    <source>
        <dbReference type="EMBL" id="ELP89230.1"/>
    </source>
</evidence>
<organism evidence="8 9">
    <name type="scientific">Entamoeba invadens IP1</name>
    <dbReference type="NCBI Taxonomy" id="370355"/>
    <lineage>
        <taxon>Eukaryota</taxon>
        <taxon>Amoebozoa</taxon>
        <taxon>Evosea</taxon>
        <taxon>Archamoebae</taxon>
        <taxon>Mastigamoebida</taxon>
        <taxon>Entamoebidae</taxon>
        <taxon>Entamoeba</taxon>
    </lineage>
</organism>
<keyword evidence="2" id="KW-0723">Serine/threonine-protein kinase</keyword>
<sequence>MQKDVVFELSRARDVQEIKQYTDDEYGAGFPNEETKLLERLSRIQNYKIVLIIELKQINVQNIETLRQKMWHIASNKRESAEVEIVFYKNSSVFQFVNTKETPNIFKTNIEQFDLNNKLDFSKFYSTMSTPTRPPINVGPLIHFLYETYPEGKMKTVFVHFCLSDCTCKDENNCFKEGYEYLRLLFGPVKIPFPPGTYVENFLNLPNCLFTRFLRAEVSLDETNFCCTLKDSQKMKRGVEEKKCITHHGFFVEFKQNHTQHPSVGIVSAGEINFPSAPFGDGSVRVAYDGYTDKREKVVIKQFKSKDMLSFESYVDMVGLHFVCQDLADLFASYCEIIKSGRNPNDITIDDLWSNVSNNATPVTENSQLFSELKCSAVPSLSQSDIQSTSPNILGDAGVIDKIKRIQCIPLRLFVETERDDEIRKIYGKEYSVEDIRSLSQSHKIYFVETPLEDEFIKFNTNGSGVNYQKYSTTLQCFSHFSFFVSSKQFVVTDLQGVFSEKENAYILTDPSFHHQNISAFYYTLTNLGSKGIDQFFKSHKCNAACLALGLPPHEEQRD</sequence>
<reference evidence="8 9" key="1">
    <citation type="submission" date="2012-10" db="EMBL/GenBank/DDBJ databases">
        <authorList>
            <person name="Zafar N."/>
            <person name="Inman J."/>
            <person name="Hall N."/>
            <person name="Lorenzi H."/>
            <person name="Caler E."/>
        </authorList>
    </citation>
    <scope>NUCLEOTIDE SEQUENCE [LARGE SCALE GENOMIC DNA]</scope>
    <source>
        <strain evidence="8 9">IP1</strain>
    </source>
</reference>
<dbReference type="Proteomes" id="UP000014680">
    <property type="component" value="Unassembled WGS sequence"/>
</dbReference>
<dbReference type="GeneID" id="14888109"/>
<dbReference type="GO" id="GO:0005524">
    <property type="term" value="F:ATP binding"/>
    <property type="evidence" value="ECO:0007669"/>
    <property type="project" value="UniProtKB-KW"/>
</dbReference>
<protein>
    <submittedName>
        <fullName evidence="8">Elongation factor 2 kinase, putative</fullName>
    </submittedName>
</protein>
<evidence type="ECO:0000256" key="5">
    <source>
        <dbReference type="ARBA" id="ARBA00022777"/>
    </source>
</evidence>
<evidence type="ECO:0000313" key="9">
    <source>
        <dbReference type="Proteomes" id="UP000014680"/>
    </source>
</evidence>